<evidence type="ECO:0000256" key="10">
    <source>
        <dbReference type="ARBA" id="ARBA00022833"/>
    </source>
</evidence>
<feature type="repeat" description="ANK" evidence="11">
    <location>
        <begin position="442"/>
        <end position="474"/>
    </location>
</feature>
<keyword evidence="6" id="KW-0479">Metal-binding</keyword>
<dbReference type="InterPro" id="IPR043145">
    <property type="entry name" value="Znf_ZZ_sf"/>
</dbReference>
<dbReference type="OrthoDB" id="303876at2759"/>
<dbReference type="InterPro" id="IPR000433">
    <property type="entry name" value="Znf_ZZ"/>
</dbReference>
<comment type="pathway">
    <text evidence="3">Protein modification; protein ubiquitination.</text>
</comment>
<dbReference type="Pfam" id="PF00644">
    <property type="entry name" value="PARP"/>
    <property type="match status" value="1"/>
</dbReference>
<name>A0A8W8K7U0_MAGGI</name>
<dbReference type="InterPro" id="IPR012317">
    <property type="entry name" value="Poly(ADP-ribose)pol_cat_dom"/>
</dbReference>
<dbReference type="Proteomes" id="UP000005408">
    <property type="component" value="Unassembled WGS sequence"/>
</dbReference>
<evidence type="ECO:0000256" key="5">
    <source>
        <dbReference type="ARBA" id="ARBA00022679"/>
    </source>
</evidence>
<dbReference type="SMART" id="SM00248">
    <property type="entry name" value="ANK"/>
    <property type="match status" value="9"/>
</dbReference>
<keyword evidence="10" id="KW-0862">Zinc</keyword>
<feature type="repeat" description="ANK" evidence="11">
    <location>
        <begin position="508"/>
        <end position="540"/>
    </location>
</feature>
<dbReference type="SUPFAM" id="SSF159034">
    <property type="entry name" value="Mib/herc2 domain-like"/>
    <property type="match status" value="1"/>
</dbReference>
<dbReference type="Pfam" id="PF06701">
    <property type="entry name" value="MIB_HERC2"/>
    <property type="match status" value="1"/>
</dbReference>
<dbReference type="SMART" id="SM00291">
    <property type="entry name" value="ZnF_ZZ"/>
    <property type="match status" value="1"/>
</dbReference>
<dbReference type="EnsemblMetazoa" id="G22795.3">
    <property type="protein sequence ID" value="G22795.3:cds"/>
    <property type="gene ID" value="G22795"/>
</dbReference>
<keyword evidence="13" id="KW-0328">Glycosyltransferase</keyword>
<dbReference type="PROSITE" id="PS50297">
    <property type="entry name" value="ANK_REP_REGION"/>
    <property type="match status" value="4"/>
</dbReference>
<dbReference type="Gene3D" id="1.25.40.20">
    <property type="entry name" value="Ankyrin repeat-containing domain"/>
    <property type="match status" value="3"/>
</dbReference>
<evidence type="ECO:0000256" key="6">
    <source>
        <dbReference type="ARBA" id="ARBA00022723"/>
    </source>
</evidence>
<evidence type="ECO:0000256" key="13">
    <source>
        <dbReference type="RuleBase" id="RU362114"/>
    </source>
</evidence>
<dbReference type="PROSITE" id="PS51416">
    <property type="entry name" value="MIB_HERC2"/>
    <property type="match status" value="1"/>
</dbReference>
<dbReference type="InterPro" id="IPR010606">
    <property type="entry name" value="Mib_Herc2"/>
</dbReference>
<evidence type="ECO:0000256" key="7">
    <source>
        <dbReference type="ARBA" id="ARBA00022737"/>
    </source>
</evidence>
<dbReference type="InterPro" id="IPR036770">
    <property type="entry name" value="Ankyrin_rpt-contain_sf"/>
</dbReference>
<evidence type="ECO:0000256" key="9">
    <source>
        <dbReference type="ARBA" id="ARBA00022786"/>
    </source>
</evidence>
<dbReference type="GO" id="GO:0005737">
    <property type="term" value="C:cytoplasm"/>
    <property type="evidence" value="ECO:0007669"/>
    <property type="project" value="UniProtKB-SubCell"/>
</dbReference>
<dbReference type="Pfam" id="PF12796">
    <property type="entry name" value="Ank_2"/>
    <property type="match status" value="3"/>
</dbReference>
<dbReference type="Gene3D" id="3.90.228.10">
    <property type="match status" value="1"/>
</dbReference>
<feature type="domain" description="PARP catalytic" evidence="15">
    <location>
        <begin position="766"/>
        <end position="963"/>
    </location>
</feature>
<evidence type="ECO:0000256" key="1">
    <source>
        <dbReference type="ARBA" id="ARBA00000900"/>
    </source>
</evidence>
<dbReference type="PANTHER" id="PTHR24202:SF4">
    <property type="entry name" value="E3 UBIQUITIN-PROTEIN LIGASE MIB2-RELATED"/>
    <property type="match status" value="1"/>
</dbReference>
<dbReference type="PANTHER" id="PTHR24202">
    <property type="entry name" value="E3 UBIQUITIN-PROTEIN LIGASE MIB2"/>
    <property type="match status" value="1"/>
</dbReference>
<keyword evidence="7" id="KW-0677">Repeat</keyword>
<feature type="domain" description="ZZ-type" evidence="14">
    <location>
        <begin position="68"/>
        <end position="120"/>
    </location>
</feature>
<keyword evidence="5 13" id="KW-0808">Transferase</keyword>
<dbReference type="GO" id="GO:0061630">
    <property type="term" value="F:ubiquitin protein ligase activity"/>
    <property type="evidence" value="ECO:0007669"/>
    <property type="project" value="UniProtKB-EC"/>
</dbReference>
<keyword evidence="13" id="KW-0520">NAD</keyword>
<evidence type="ECO:0000256" key="12">
    <source>
        <dbReference type="PROSITE-ProRule" id="PRU00228"/>
    </source>
</evidence>
<evidence type="ECO:0000259" key="15">
    <source>
        <dbReference type="PROSITE" id="PS51059"/>
    </source>
</evidence>
<dbReference type="GO" id="GO:0016567">
    <property type="term" value="P:protein ubiquitination"/>
    <property type="evidence" value="ECO:0007669"/>
    <property type="project" value="InterPro"/>
</dbReference>
<sequence>MWSLRGIRVVQVSNSKGGDSIVGTITEVNYNEETITVFWDDGREAVYPCTEGNHCVKILDNAPTGVSHRGISCTGCKESEIAGMRWVCLHCQEVNMCSICYMSRKHNTEHEFGRVTHPDSSIIKVGKRKTSSCVKCRGFFPGANVKRGPHWKWGNSNGGEEAQGVVRDICDWGPRGYRGAVRVCWENKKRTVEQYRVGGDGEVDLTAVKPADGPTYYPDHLPYVDLEHVAPCEYRIGDKVQISLSTSELRVLQLSSSCGWQDQMASCIDNIGTITHISSASQSRVHYQNGQVFHFEKIVLTKVHRLEGGDLVRVMRDRSIALQLQQGHGGWLQNQDTTLGQLGRVVHIDGDGDVSVKFGDSQYLFSPVCLDVVDPNSLSAMARVPSIPNNLHSLRLFDLTQPKQAGYLPPITSIVKAASKGNVEIVKEILNNNKDKVDEVENGVSCLQVASHRGHEKMVKLLLERGANINKADKDGNTSLHFAVQGKKTAVIKLLLEHNANVSSLNSSGQTAIHLAIAKEQKESIKALVLAPCDVHVKDGNGDTAVHAAISTRQEALLHAVLRTHRVNFQTENTAGYDMLQWAVYKNFKSAVDVILTRCSHCLPELVSRQIAINGYSALHLAACYDHRECAHLLITKGEMKLDLVDVQLQTPLHISAKEGHLPMVELLLEFDLTVNAQDKDGNSPLHLVQMKHSQLQKRKPNSEKTHCYVQIACLLVENGAELNLENQQGKTPLDFTCQQSRLYLERISKAAKEKRAANSGGGLFLPLHWSEMGSKGYELVCLNRDSLEEKAEFTSVSAMIVNGLPNAEVTEIIRVQNEYLWQLYSVTKAKFTKKYGRGNENEVKLLHGTKSDNIFKICQENFDFKVAGENLSPMYGKGVYFAAESSLTDHYCSEKERDGLKYMLMARVLAGKMGCGSPELRRPPDDCDCAVDSPSKPRIFCVFDYNQLYPEYVIKYKIKQPK</sequence>
<dbReference type="OMA" id="NTEHEFG"/>
<dbReference type="SUPFAM" id="SSF48403">
    <property type="entry name" value="Ankyrin repeat"/>
    <property type="match status" value="1"/>
</dbReference>
<dbReference type="PROSITE" id="PS51059">
    <property type="entry name" value="PARP_CATALYTIC"/>
    <property type="match status" value="1"/>
</dbReference>
<evidence type="ECO:0000313" key="18">
    <source>
        <dbReference type="Proteomes" id="UP000005408"/>
    </source>
</evidence>
<dbReference type="InterPro" id="IPR040847">
    <property type="entry name" value="SH3_15"/>
</dbReference>
<dbReference type="InterPro" id="IPR002110">
    <property type="entry name" value="Ankyrin_rpt"/>
</dbReference>
<dbReference type="Pfam" id="PF18346">
    <property type="entry name" value="SH3_15"/>
    <property type="match status" value="2"/>
</dbReference>
<dbReference type="PROSITE" id="PS50088">
    <property type="entry name" value="ANK_REPEAT"/>
    <property type="match status" value="5"/>
</dbReference>
<dbReference type="Gene3D" id="3.30.60.90">
    <property type="match status" value="1"/>
</dbReference>
<comment type="catalytic activity">
    <reaction evidence="1">
        <text>S-ubiquitinyl-[E2 ubiquitin-conjugating enzyme]-L-cysteine + [acceptor protein]-L-lysine = [E2 ubiquitin-conjugating enzyme]-L-cysteine + N(6)-ubiquitinyl-[acceptor protein]-L-lysine.</text>
        <dbReference type="EC" id="2.3.2.27"/>
    </reaction>
</comment>
<comment type="subcellular location">
    <subcellularLocation>
        <location evidence="2">Cytoplasm</location>
    </subcellularLocation>
</comment>
<evidence type="ECO:0000259" key="16">
    <source>
        <dbReference type="PROSITE" id="PS51416"/>
    </source>
</evidence>
<dbReference type="Pfam" id="PF00569">
    <property type="entry name" value="ZZ"/>
    <property type="match status" value="1"/>
</dbReference>
<accession>A0A8W8K7U0</accession>
<dbReference type="PROSITE" id="PS01357">
    <property type="entry name" value="ZF_ZZ_1"/>
    <property type="match status" value="1"/>
</dbReference>
<dbReference type="SUPFAM" id="SSF56399">
    <property type="entry name" value="ADP-ribosylation"/>
    <property type="match status" value="1"/>
</dbReference>
<dbReference type="SUPFAM" id="SSF57850">
    <property type="entry name" value="RING/U-box"/>
    <property type="match status" value="1"/>
</dbReference>
<dbReference type="GO" id="GO:0003950">
    <property type="term" value="F:NAD+ poly-ADP-ribosyltransferase activity"/>
    <property type="evidence" value="ECO:0007669"/>
    <property type="project" value="UniProtKB-UniRule"/>
</dbReference>
<organism evidence="17 18">
    <name type="scientific">Magallana gigas</name>
    <name type="common">Pacific oyster</name>
    <name type="synonym">Crassostrea gigas</name>
    <dbReference type="NCBI Taxonomy" id="29159"/>
    <lineage>
        <taxon>Eukaryota</taxon>
        <taxon>Metazoa</taxon>
        <taxon>Spiralia</taxon>
        <taxon>Lophotrochozoa</taxon>
        <taxon>Mollusca</taxon>
        <taxon>Bivalvia</taxon>
        <taxon>Autobranchia</taxon>
        <taxon>Pteriomorphia</taxon>
        <taxon>Ostreida</taxon>
        <taxon>Ostreoidea</taxon>
        <taxon>Ostreidae</taxon>
        <taxon>Magallana</taxon>
    </lineage>
</organism>
<keyword evidence="8 12" id="KW-0863">Zinc-finger</keyword>
<evidence type="ECO:0000256" key="3">
    <source>
        <dbReference type="ARBA" id="ARBA00004906"/>
    </source>
</evidence>
<reference evidence="17" key="1">
    <citation type="submission" date="2022-08" db="UniProtKB">
        <authorList>
            <consortium name="EnsemblMetazoa"/>
        </authorList>
    </citation>
    <scope>IDENTIFICATION</scope>
    <source>
        <strain evidence="17">05x7-T-G4-1.051#20</strain>
    </source>
</reference>
<dbReference type="PROSITE" id="PS50135">
    <property type="entry name" value="ZF_ZZ_2"/>
    <property type="match status" value="1"/>
</dbReference>
<protein>
    <recommendedName>
        <fullName evidence="13">Poly [ADP-ribose] polymerase</fullName>
        <shortName evidence="13">PARP</shortName>
        <ecNumber evidence="13">2.4.2.-</ecNumber>
    </recommendedName>
</protein>
<evidence type="ECO:0000313" key="17">
    <source>
        <dbReference type="EnsemblMetazoa" id="G22795.3:cds"/>
    </source>
</evidence>
<evidence type="ECO:0000259" key="14">
    <source>
        <dbReference type="PROSITE" id="PS50135"/>
    </source>
</evidence>
<feature type="domain" description="MIB/HERC2" evidence="16">
    <location>
        <begin position="131"/>
        <end position="211"/>
    </location>
</feature>
<evidence type="ECO:0000256" key="11">
    <source>
        <dbReference type="PROSITE-ProRule" id="PRU00023"/>
    </source>
</evidence>
<evidence type="ECO:0000256" key="4">
    <source>
        <dbReference type="ARBA" id="ARBA00022490"/>
    </source>
</evidence>
<dbReference type="Gene3D" id="2.30.30.40">
    <property type="entry name" value="SH3 Domains"/>
    <property type="match status" value="1"/>
</dbReference>
<feature type="repeat" description="ANK" evidence="11">
    <location>
        <begin position="648"/>
        <end position="680"/>
    </location>
</feature>
<evidence type="ECO:0000256" key="2">
    <source>
        <dbReference type="ARBA" id="ARBA00004496"/>
    </source>
</evidence>
<dbReference type="InterPro" id="IPR037252">
    <property type="entry name" value="Mib_Herc2_sf"/>
</dbReference>
<keyword evidence="11" id="KW-0040">ANK repeat</keyword>
<dbReference type="GO" id="GO:0008270">
    <property type="term" value="F:zinc ion binding"/>
    <property type="evidence" value="ECO:0007669"/>
    <property type="project" value="UniProtKB-KW"/>
</dbReference>
<feature type="repeat" description="ANK" evidence="11">
    <location>
        <begin position="614"/>
        <end position="638"/>
    </location>
</feature>
<dbReference type="EC" id="2.4.2.-" evidence="13"/>
<proteinExistence type="predicted"/>
<dbReference type="AlphaFoldDB" id="A0A8W8K7U0"/>
<keyword evidence="4" id="KW-0963">Cytoplasm</keyword>
<evidence type="ECO:0000256" key="8">
    <source>
        <dbReference type="ARBA" id="ARBA00022771"/>
    </source>
</evidence>
<feature type="repeat" description="ANK" evidence="11">
    <location>
        <begin position="475"/>
        <end position="507"/>
    </location>
</feature>
<keyword evidence="18" id="KW-1185">Reference proteome</keyword>
<keyword evidence="9" id="KW-0833">Ubl conjugation pathway</keyword>